<evidence type="ECO:0000256" key="2">
    <source>
        <dbReference type="ARBA" id="ARBA00010992"/>
    </source>
</evidence>
<dbReference type="InterPro" id="IPR005829">
    <property type="entry name" value="Sugar_transporter_CS"/>
</dbReference>
<feature type="transmembrane region" description="Helical" evidence="10">
    <location>
        <begin position="387"/>
        <end position="408"/>
    </location>
</feature>
<evidence type="ECO:0000256" key="9">
    <source>
        <dbReference type="RuleBase" id="RU003346"/>
    </source>
</evidence>
<evidence type="ECO:0000256" key="5">
    <source>
        <dbReference type="ARBA" id="ARBA00022692"/>
    </source>
</evidence>
<evidence type="ECO:0000256" key="10">
    <source>
        <dbReference type="SAM" id="Phobius"/>
    </source>
</evidence>
<dbReference type="InterPro" id="IPR036259">
    <property type="entry name" value="MFS_trans_sf"/>
</dbReference>
<feature type="transmembrane region" description="Helical" evidence="10">
    <location>
        <begin position="91"/>
        <end position="109"/>
    </location>
</feature>
<dbReference type="InterPro" id="IPR044778">
    <property type="entry name" value="MFS_STP/MST-like_plant"/>
</dbReference>
<name>A0AAN9QEH6_PHACN</name>
<evidence type="ECO:0000256" key="1">
    <source>
        <dbReference type="ARBA" id="ARBA00004141"/>
    </source>
</evidence>
<feature type="transmembrane region" description="Helical" evidence="10">
    <location>
        <begin position="286"/>
        <end position="311"/>
    </location>
</feature>
<dbReference type="PROSITE" id="PS50850">
    <property type="entry name" value="MFS"/>
    <property type="match status" value="1"/>
</dbReference>
<protein>
    <recommendedName>
        <fullName evidence="11">Major facilitator superfamily (MFS) profile domain-containing protein</fullName>
    </recommendedName>
</protein>
<dbReference type="FunFam" id="1.20.1250.20:FF:000002">
    <property type="entry name" value="Sugar transport protein 13"/>
    <property type="match status" value="1"/>
</dbReference>
<dbReference type="AlphaFoldDB" id="A0AAN9QEH6"/>
<evidence type="ECO:0000256" key="8">
    <source>
        <dbReference type="ARBA" id="ARBA00023136"/>
    </source>
</evidence>
<evidence type="ECO:0000256" key="3">
    <source>
        <dbReference type="ARBA" id="ARBA00022448"/>
    </source>
</evidence>
<evidence type="ECO:0000259" key="11">
    <source>
        <dbReference type="PROSITE" id="PS50850"/>
    </source>
</evidence>
<keyword evidence="13" id="KW-1185">Reference proteome</keyword>
<dbReference type="PROSITE" id="PS00216">
    <property type="entry name" value="SUGAR_TRANSPORT_1"/>
    <property type="match status" value="1"/>
</dbReference>
<dbReference type="InterPro" id="IPR005828">
    <property type="entry name" value="MFS_sugar_transport-like"/>
</dbReference>
<dbReference type="GO" id="GO:0015145">
    <property type="term" value="F:monosaccharide transmembrane transporter activity"/>
    <property type="evidence" value="ECO:0007669"/>
    <property type="project" value="InterPro"/>
</dbReference>
<organism evidence="12 13">
    <name type="scientific">Phaseolus coccineus</name>
    <name type="common">Scarlet runner bean</name>
    <name type="synonym">Phaseolus multiflorus</name>
    <dbReference type="NCBI Taxonomy" id="3886"/>
    <lineage>
        <taxon>Eukaryota</taxon>
        <taxon>Viridiplantae</taxon>
        <taxon>Streptophyta</taxon>
        <taxon>Embryophyta</taxon>
        <taxon>Tracheophyta</taxon>
        <taxon>Spermatophyta</taxon>
        <taxon>Magnoliopsida</taxon>
        <taxon>eudicotyledons</taxon>
        <taxon>Gunneridae</taxon>
        <taxon>Pentapetalae</taxon>
        <taxon>rosids</taxon>
        <taxon>fabids</taxon>
        <taxon>Fabales</taxon>
        <taxon>Fabaceae</taxon>
        <taxon>Papilionoideae</taxon>
        <taxon>50 kb inversion clade</taxon>
        <taxon>NPAAA clade</taxon>
        <taxon>indigoferoid/millettioid clade</taxon>
        <taxon>Phaseoleae</taxon>
        <taxon>Phaseolus</taxon>
    </lineage>
</organism>
<dbReference type="NCBIfam" id="TIGR00879">
    <property type="entry name" value="SP"/>
    <property type="match status" value="1"/>
</dbReference>
<feature type="transmembrane region" description="Helical" evidence="10">
    <location>
        <begin position="174"/>
        <end position="193"/>
    </location>
</feature>
<keyword evidence="6" id="KW-0769">Symport</keyword>
<dbReference type="PANTHER" id="PTHR23500:SF477">
    <property type="entry name" value="MAJOR FACILITATOR SUPERFAMILY (MFS) PROFILE DOMAIN-CONTAINING PROTEIN"/>
    <property type="match status" value="1"/>
</dbReference>
<dbReference type="SUPFAM" id="SSF103473">
    <property type="entry name" value="MFS general substrate transporter"/>
    <property type="match status" value="1"/>
</dbReference>
<reference evidence="12 13" key="1">
    <citation type="submission" date="2024-01" db="EMBL/GenBank/DDBJ databases">
        <title>The genomes of 5 underutilized Papilionoideae crops provide insights into root nodulation and disease resistanc.</title>
        <authorList>
            <person name="Jiang F."/>
        </authorList>
    </citation>
    <scope>NUCLEOTIDE SEQUENCE [LARGE SCALE GENOMIC DNA]</scope>
    <source>
        <strain evidence="12">JINMINGXINNONG_FW02</strain>
        <tissue evidence="12">Leaves</tissue>
    </source>
</reference>
<dbReference type="PRINTS" id="PR00171">
    <property type="entry name" value="SUGRTRNSPORT"/>
</dbReference>
<feature type="transmembrane region" description="Helical" evidence="10">
    <location>
        <begin position="356"/>
        <end position="375"/>
    </location>
</feature>
<dbReference type="EMBL" id="JAYMYR010000011">
    <property type="protein sequence ID" value="KAK7332222.1"/>
    <property type="molecule type" value="Genomic_DNA"/>
</dbReference>
<dbReference type="Gene3D" id="1.20.1250.20">
    <property type="entry name" value="MFS general substrate transporter like domains"/>
    <property type="match status" value="1"/>
</dbReference>
<keyword evidence="4" id="KW-0762">Sugar transport</keyword>
<accession>A0AAN9QEH6</accession>
<keyword evidence="7 10" id="KW-1133">Transmembrane helix</keyword>
<evidence type="ECO:0000256" key="4">
    <source>
        <dbReference type="ARBA" id="ARBA00022597"/>
    </source>
</evidence>
<feature type="transmembrane region" description="Helical" evidence="10">
    <location>
        <begin position="428"/>
        <end position="450"/>
    </location>
</feature>
<comment type="similarity">
    <text evidence="2 9">Belongs to the major facilitator superfamily. Sugar transporter (TC 2.A.1.1) family.</text>
</comment>
<feature type="transmembrane region" description="Helical" evidence="10">
    <location>
        <begin position="116"/>
        <end position="139"/>
    </location>
</feature>
<dbReference type="GO" id="GO:0016020">
    <property type="term" value="C:membrane"/>
    <property type="evidence" value="ECO:0007669"/>
    <property type="project" value="UniProtKB-SubCell"/>
</dbReference>
<keyword evidence="5 10" id="KW-0812">Transmembrane</keyword>
<evidence type="ECO:0000313" key="12">
    <source>
        <dbReference type="EMBL" id="KAK7332222.1"/>
    </source>
</evidence>
<gene>
    <name evidence="12" type="ORF">VNO80_28971</name>
</gene>
<feature type="transmembrane region" description="Helical" evidence="10">
    <location>
        <begin position="205"/>
        <end position="224"/>
    </location>
</feature>
<evidence type="ECO:0000313" key="13">
    <source>
        <dbReference type="Proteomes" id="UP001374584"/>
    </source>
</evidence>
<dbReference type="Pfam" id="PF00083">
    <property type="entry name" value="Sugar_tr"/>
    <property type="match status" value="1"/>
</dbReference>
<dbReference type="GO" id="GO:0015293">
    <property type="term" value="F:symporter activity"/>
    <property type="evidence" value="ECO:0007669"/>
    <property type="project" value="UniProtKB-KW"/>
</dbReference>
<comment type="subcellular location">
    <subcellularLocation>
        <location evidence="1">Membrane</location>
        <topology evidence="1">Multi-pass membrane protein</topology>
    </subcellularLocation>
</comment>
<feature type="transmembrane region" description="Helical" evidence="10">
    <location>
        <begin position="323"/>
        <end position="344"/>
    </location>
</feature>
<keyword evidence="3 9" id="KW-0813">Transport</keyword>
<evidence type="ECO:0000256" key="6">
    <source>
        <dbReference type="ARBA" id="ARBA00022847"/>
    </source>
</evidence>
<feature type="transmembrane region" description="Helical" evidence="10">
    <location>
        <begin position="457"/>
        <end position="476"/>
    </location>
</feature>
<keyword evidence="8 10" id="KW-0472">Membrane</keyword>
<dbReference type="InterPro" id="IPR045262">
    <property type="entry name" value="STP/PLT_plant"/>
</dbReference>
<dbReference type="InterPro" id="IPR020846">
    <property type="entry name" value="MFS_dom"/>
</dbReference>
<sequence length="513" mass="56457">MAGGFISTGPSGAKNYPGKLTFRVFITCLVAAFGGLIFGYDLGISGGVTSMDPFLKKFFPEVYEKENNVKVSDNQYCKFDSQTLTLFTSSLYLAALVASVLASTVTRLFGRRLTMICGGVLFLAGAGMNAFAQHVWMLIVGRMLLGFGIGCANQSVPIYVSEVAPYKYRGALNMMFQLAITIGIFVANVLNYIFAKMENGEGWRYSLGFAAVPAIMIIIGAIFLPDSPSSLIERGLDEKARKELIKIRGTTDIEQEFEDLVAASESSKAVKHPWVSLLKRQYRPQLTFAIAIPFFQQLTGMNVIVFYAPVLFKTIGFGATASLMSAMITGGCNAIATLVSIFTVDKFGRRTLFLEGGIQMFICQIVITIAIACKFGLDGNPGILPKWYAIVVVCGICMYVAGFAWSWGPLGWLVPSEIFPLEVRSAAQSINVSVNMIFTFAIAQIFTAMLCHMKFGLFIFFACFVIVMSTFIYKFLPETKGVPIEEMHVVWQTHPYWKKFVKPADVRPVGNEC</sequence>
<dbReference type="CDD" id="cd17361">
    <property type="entry name" value="MFS_STP"/>
    <property type="match status" value="1"/>
</dbReference>
<feature type="domain" description="Major facilitator superfamily (MFS) profile" evidence="11">
    <location>
        <begin position="27"/>
        <end position="480"/>
    </location>
</feature>
<evidence type="ECO:0000256" key="7">
    <source>
        <dbReference type="ARBA" id="ARBA00022989"/>
    </source>
</evidence>
<feature type="transmembrane region" description="Helical" evidence="10">
    <location>
        <begin position="20"/>
        <end position="40"/>
    </location>
</feature>
<dbReference type="Proteomes" id="UP001374584">
    <property type="component" value="Unassembled WGS sequence"/>
</dbReference>
<dbReference type="InterPro" id="IPR003663">
    <property type="entry name" value="Sugar/inositol_transpt"/>
</dbReference>
<comment type="caution">
    <text evidence="12">The sequence shown here is derived from an EMBL/GenBank/DDBJ whole genome shotgun (WGS) entry which is preliminary data.</text>
</comment>
<dbReference type="PANTHER" id="PTHR23500">
    <property type="entry name" value="SOLUTE CARRIER FAMILY 2, FACILITATED GLUCOSE TRANSPORTER"/>
    <property type="match status" value="1"/>
</dbReference>
<dbReference type="PROSITE" id="PS00217">
    <property type="entry name" value="SUGAR_TRANSPORT_2"/>
    <property type="match status" value="1"/>
</dbReference>
<proteinExistence type="inferred from homology"/>